<proteinExistence type="predicted"/>
<evidence type="ECO:0008006" key="4">
    <source>
        <dbReference type="Google" id="ProtNLM"/>
    </source>
</evidence>
<sequence length="104" mass="10926">MGHPPTPSSPSSLLSLALLATYHKRAARSSCAAQPRGIDPPRGDGSKGLARASAPGFEAMSFPCNFLFPPVSDSSSPSSCRTSHVSLSGSPRLPRQSCFRRRGD</sequence>
<accession>A0ABP1ASI1</accession>
<gene>
    <name evidence="2" type="ORF">CSSPJE1EN2_LOCUS8529</name>
</gene>
<name>A0ABP1ASI1_9BRYO</name>
<evidence type="ECO:0000313" key="3">
    <source>
        <dbReference type="Proteomes" id="UP001497522"/>
    </source>
</evidence>
<evidence type="ECO:0000313" key="2">
    <source>
        <dbReference type="EMBL" id="CAK9865534.1"/>
    </source>
</evidence>
<protein>
    <recommendedName>
        <fullName evidence="4">Secreted protein</fullName>
    </recommendedName>
</protein>
<dbReference type="EMBL" id="OZ023716">
    <property type="protein sequence ID" value="CAK9865534.1"/>
    <property type="molecule type" value="Genomic_DNA"/>
</dbReference>
<dbReference type="Proteomes" id="UP001497522">
    <property type="component" value="Chromosome 15"/>
</dbReference>
<feature type="compositionally biased region" description="Low complexity" evidence="1">
    <location>
        <begin position="72"/>
        <end position="86"/>
    </location>
</feature>
<evidence type="ECO:0000256" key="1">
    <source>
        <dbReference type="SAM" id="MobiDB-lite"/>
    </source>
</evidence>
<feature type="region of interest" description="Disordered" evidence="1">
    <location>
        <begin position="71"/>
        <end position="104"/>
    </location>
</feature>
<reference evidence="2" key="1">
    <citation type="submission" date="2024-03" db="EMBL/GenBank/DDBJ databases">
        <authorList>
            <consortium name="ELIXIR-Norway"/>
            <consortium name="Elixir Norway"/>
        </authorList>
    </citation>
    <scope>NUCLEOTIDE SEQUENCE</scope>
</reference>
<keyword evidence="3" id="KW-1185">Reference proteome</keyword>
<organism evidence="2 3">
    <name type="scientific">Sphagnum jensenii</name>
    <dbReference type="NCBI Taxonomy" id="128206"/>
    <lineage>
        <taxon>Eukaryota</taxon>
        <taxon>Viridiplantae</taxon>
        <taxon>Streptophyta</taxon>
        <taxon>Embryophyta</taxon>
        <taxon>Bryophyta</taxon>
        <taxon>Sphagnophytina</taxon>
        <taxon>Sphagnopsida</taxon>
        <taxon>Sphagnales</taxon>
        <taxon>Sphagnaceae</taxon>
        <taxon>Sphagnum</taxon>
    </lineage>
</organism>
<feature type="region of interest" description="Disordered" evidence="1">
    <location>
        <begin position="29"/>
        <end position="52"/>
    </location>
</feature>